<dbReference type="Gene3D" id="3.40.50.720">
    <property type="entry name" value="NAD(P)-binding Rossmann-like Domain"/>
    <property type="match status" value="1"/>
</dbReference>
<organism evidence="2 3">
    <name type="scientific">Rhodobacter flavimaris</name>
    <dbReference type="NCBI Taxonomy" id="2907145"/>
    <lineage>
        <taxon>Bacteria</taxon>
        <taxon>Pseudomonadati</taxon>
        <taxon>Pseudomonadota</taxon>
        <taxon>Alphaproteobacteria</taxon>
        <taxon>Rhodobacterales</taxon>
        <taxon>Rhodobacter group</taxon>
        <taxon>Rhodobacter</taxon>
    </lineage>
</organism>
<name>A0ABS8YW59_9RHOB</name>
<protein>
    <submittedName>
        <fullName evidence="2">CoA-binding protein</fullName>
    </submittedName>
</protein>
<comment type="caution">
    <text evidence="2">The sequence shown here is derived from an EMBL/GenBank/DDBJ whole genome shotgun (WGS) entry which is preliminary data.</text>
</comment>
<dbReference type="InterPro" id="IPR003781">
    <property type="entry name" value="CoA-bd"/>
</dbReference>
<sequence>MQDPEIRKILTETRSIAVVGFSADPGRPSHYVAEFLQAAGYRIIPVNPGLAGQVILGETVYADLAAIPKEIAVDMVDIFRQSSAVPAIVEAALTNLPALRTIWMQIGVQHDAAAETAIASGKSVIMNRCPKIEYRRLMA</sequence>
<dbReference type="RefSeq" id="WP_233675695.1">
    <property type="nucleotide sequence ID" value="NZ_JAJUOS010000002.1"/>
</dbReference>
<gene>
    <name evidence="2" type="ORF">LZA78_04250</name>
</gene>
<dbReference type="SMART" id="SM00881">
    <property type="entry name" value="CoA_binding"/>
    <property type="match status" value="1"/>
</dbReference>
<dbReference type="EMBL" id="JAJUOS010000002">
    <property type="protein sequence ID" value="MCE5972686.1"/>
    <property type="molecule type" value="Genomic_DNA"/>
</dbReference>
<feature type="domain" description="CoA-binding" evidence="1">
    <location>
        <begin position="9"/>
        <end position="108"/>
    </location>
</feature>
<reference evidence="2 3" key="1">
    <citation type="submission" date="2021-12" db="EMBL/GenBank/DDBJ databases">
        <title>Sinirhodobacter sp. WL0062 is a bacterium isolated from seawater.</title>
        <authorList>
            <person name="Wang L."/>
            <person name="He W."/>
            <person name="Zhang D.-F."/>
        </authorList>
    </citation>
    <scope>NUCLEOTIDE SEQUENCE [LARGE SCALE GENOMIC DNA]</scope>
    <source>
        <strain evidence="2 3">WL0062</strain>
    </source>
</reference>
<dbReference type="SUPFAM" id="SSF51735">
    <property type="entry name" value="NAD(P)-binding Rossmann-fold domains"/>
    <property type="match status" value="1"/>
</dbReference>
<dbReference type="Pfam" id="PF13380">
    <property type="entry name" value="CoA_binding_2"/>
    <property type="match status" value="1"/>
</dbReference>
<evidence type="ECO:0000313" key="3">
    <source>
        <dbReference type="Proteomes" id="UP001521181"/>
    </source>
</evidence>
<evidence type="ECO:0000259" key="1">
    <source>
        <dbReference type="SMART" id="SM00881"/>
    </source>
</evidence>
<dbReference type="PANTHER" id="PTHR33303:SF2">
    <property type="entry name" value="COA-BINDING DOMAIN-CONTAINING PROTEIN"/>
    <property type="match status" value="1"/>
</dbReference>
<dbReference type="InterPro" id="IPR036291">
    <property type="entry name" value="NAD(P)-bd_dom_sf"/>
</dbReference>
<dbReference type="Proteomes" id="UP001521181">
    <property type="component" value="Unassembled WGS sequence"/>
</dbReference>
<keyword evidence="3" id="KW-1185">Reference proteome</keyword>
<dbReference type="PANTHER" id="PTHR33303">
    <property type="entry name" value="CYTOPLASMIC PROTEIN-RELATED"/>
    <property type="match status" value="1"/>
</dbReference>
<accession>A0ABS8YW59</accession>
<evidence type="ECO:0000313" key="2">
    <source>
        <dbReference type="EMBL" id="MCE5972686.1"/>
    </source>
</evidence>
<proteinExistence type="predicted"/>